<keyword evidence="2" id="KW-0902">Two-component regulatory system</keyword>
<dbReference type="OrthoDB" id="2181430at2"/>
<evidence type="ECO:0000256" key="4">
    <source>
        <dbReference type="ARBA" id="ARBA00023125"/>
    </source>
</evidence>
<dbReference type="PROSITE" id="PS50110">
    <property type="entry name" value="RESPONSE_REGULATORY"/>
    <property type="match status" value="1"/>
</dbReference>
<evidence type="ECO:0000256" key="6">
    <source>
        <dbReference type="PROSITE-ProRule" id="PRU00169"/>
    </source>
</evidence>
<evidence type="ECO:0000313" key="11">
    <source>
        <dbReference type="Proteomes" id="UP000248014"/>
    </source>
</evidence>
<comment type="caution">
    <text evidence="10">The sequence shown here is derived from an EMBL/GenBank/DDBJ whole genome shotgun (WGS) entry which is preliminary data.</text>
</comment>
<accession>A0A2V3VHD1</accession>
<dbReference type="InterPro" id="IPR016032">
    <property type="entry name" value="Sig_transdc_resp-reg_C-effctor"/>
</dbReference>
<dbReference type="CDD" id="cd00383">
    <property type="entry name" value="trans_reg_C"/>
    <property type="match status" value="1"/>
</dbReference>
<dbReference type="GO" id="GO:0032993">
    <property type="term" value="C:protein-DNA complex"/>
    <property type="evidence" value="ECO:0007669"/>
    <property type="project" value="TreeGrafter"/>
</dbReference>
<organism evidence="10 11">
    <name type="scientific">Blastomonas natatoria</name>
    <dbReference type="NCBI Taxonomy" id="34015"/>
    <lineage>
        <taxon>Bacteria</taxon>
        <taxon>Pseudomonadati</taxon>
        <taxon>Pseudomonadota</taxon>
        <taxon>Alphaproteobacteria</taxon>
        <taxon>Sphingomonadales</taxon>
        <taxon>Sphingomonadaceae</taxon>
        <taxon>Blastomonas</taxon>
    </lineage>
</organism>
<dbReference type="Gene3D" id="3.40.50.2300">
    <property type="match status" value="1"/>
</dbReference>
<dbReference type="InterPro" id="IPR001867">
    <property type="entry name" value="OmpR/PhoB-type_DNA-bd"/>
</dbReference>
<dbReference type="AlphaFoldDB" id="A0A2V3VHD1"/>
<dbReference type="InterPro" id="IPR011006">
    <property type="entry name" value="CheY-like_superfamily"/>
</dbReference>
<proteinExistence type="predicted"/>
<sequence>MAGETIIVVDDDTGLRGLICEYLAAQGYAVHPAESVAALRSLMDRVRPEVIIMDVMMPQEDGLDGMRWLRSRSDAACIMLSTLAADIDRIVGLELGADDYIAKPCNPRELLARVRAVMRRRPLVRTGAAEGGEPGWVFDTRHWRLIAPDGQQPELSTHDIRLLQALVEAEGRVLSRDRLMEVLDPDAESFDRSIDVQVSRLRRRLADHGGQALIRTVRGFGYGLGLPVRRV</sequence>
<dbReference type="Proteomes" id="UP000248014">
    <property type="component" value="Unassembled WGS sequence"/>
</dbReference>
<evidence type="ECO:0000256" key="2">
    <source>
        <dbReference type="ARBA" id="ARBA00023012"/>
    </source>
</evidence>
<reference evidence="10 11" key="1">
    <citation type="submission" date="2018-05" db="EMBL/GenBank/DDBJ databases">
        <title>Genomic Encyclopedia of Type Strains, Phase IV (KMG-IV): sequencing the most valuable type-strain genomes for metagenomic binning, comparative biology and taxonomic classification.</title>
        <authorList>
            <person name="Goeker M."/>
        </authorList>
    </citation>
    <scope>NUCLEOTIDE SEQUENCE [LARGE SCALE GENOMIC DNA]</scope>
    <source>
        <strain evidence="10 11">DSM 3183</strain>
    </source>
</reference>
<keyword evidence="11" id="KW-1185">Reference proteome</keyword>
<keyword evidence="1 6" id="KW-0597">Phosphoprotein</keyword>
<dbReference type="InterPro" id="IPR036388">
    <property type="entry name" value="WH-like_DNA-bd_sf"/>
</dbReference>
<gene>
    <name evidence="10" type="ORF">C7451_106194</name>
</gene>
<evidence type="ECO:0000256" key="3">
    <source>
        <dbReference type="ARBA" id="ARBA00023015"/>
    </source>
</evidence>
<dbReference type="SMART" id="SM00448">
    <property type="entry name" value="REC"/>
    <property type="match status" value="1"/>
</dbReference>
<evidence type="ECO:0000313" key="10">
    <source>
        <dbReference type="EMBL" id="PXW76029.1"/>
    </source>
</evidence>
<dbReference type="SUPFAM" id="SSF46894">
    <property type="entry name" value="C-terminal effector domain of the bipartite response regulators"/>
    <property type="match status" value="1"/>
</dbReference>
<name>A0A2V3VHD1_9SPHN</name>
<dbReference type="Gene3D" id="6.10.250.690">
    <property type="match status" value="1"/>
</dbReference>
<protein>
    <submittedName>
        <fullName evidence="10">Two-component system OmpR family response regulator</fullName>
    </submittedName>
</protein>
<dbReference type="GO" id="GO:0006355">
    <property type="term" value="P:regulation of DNA-templated transcription"/>
    <property type="evidence" value="ECO:0007669"/>
    <property type="project" value="InterPro"/>
</dbReference>
<evidence type="ECO:0000259" key="9">
    <source>
        <dbReference type="PROSITE" id="PS51755"/>
    </source>
</evidence>
<dbReference type="PANTHER" id="PTHR48111:SF4">
    <property type="entry name" value="DNA-BINDING DUAL TRANSCRIPTIONAL REGULATOR OMPR"/>
    <property type="match status" value="1"/>
</dbReference>
<feature type="domain" description="Response regulatory" evidence="8">
    <location>
        <begin position="5"/>
        <end position="118"/>
    </location>
</feature>
<evidence type="ECO:0000256" key="7">
    <source>
        <dbReference type="PROSITE-ProRule" id="PRU01091"/>
    </source>
</evidence>
<evidence type="ECO:0000256" key="1">
    <source>
        <dbReference type="ARBA" id="ARBA00022553"/>
    </source>
</evidence>
<dbReference type="InterPro" id="IPR039420">
    <property type="entry name" value="WalR-like"/>
</dbReference>
<evidence type="ECO:0000259" key="8">
    <source>
        <dbReference type="PROSITE" id="PS50110"/>
    </source>
</evidence>
<dbReference type="Gene3D" id="1.10.10.10">
    <property type="entry name" value="Winged helix-like DNA-binding domain superfamily/Winged helix DNA-binding domain"/>
    <property type="match status" value="1"/>
</dbReference>
<evidence type="ECO:0000256" key="5">
    <source>
        <dbReference type="ARBA" id="ARBA00023163"/>
    </source>
</evidence>
<keyword evidence="4 7" id="KW-0238">DNA-binding</keyword>
<feature type="domain" description="OmpR/PhoB-type" evidence="9">
    <location>
        <begin position="126"/>
        <end position="226"/>
    </location>
</feature>
<dbReference type="GO" id="GO:0000976">
    <property type="term" value="F:transcription cis-regulatory region binding"/>
    <property type="evidence" value="ECO:0007669"/>
    <property type="project" value="TreeGrafter"/>
</dbReference>
<dbReference type="EMBL" id="QJJM01000006">
    <property type="protein sequence ID" value="PXW76029.1"/>
    <property type="molecule type" value="Genomic_DNA"/>
</dbReference>
<dbReference type="SMART" id="SM00862">
    <property type="entry name" value="Trans_reg_C"/>
    <property type="match status" value="1"/>
</dbReference>
<keyword evidence="5" id="KW-0804">Transcription</keyword>
<dbReference type="GO" id="GO:0005829">
    <property type="term" value="C:cytosol"/>
    <property type="evidence" value="ECO:0007669"/>
    <property type="project" value="TreeGrafter"/>
</dbReference>
<dbReference type="InterPro" id="IPR001789">
    <property type="entry name" value="Sig_transdc_resp-reg_receiver"/>
</dbReference>
<dbReference type="SUPFAM" id="SSF52172">
    <property type="entry name" value="CheY-like"/>
    <property type="match status" value="1"/>
</dbReference>
<feature type="modified residue" description="4-aspartylphosphate" evidence="6">
    <location>
        <position position="54"/>
    </location>
</feature>
<dbReference type="Pfam" id="PF00486">
    <property type="entry name" value="Trans_reg_C"/>
    <property type="match status" value="1"/>
</dbReference>
<dbReference type="GO" id="GO:0000156">
    <property type="term" value="F:phosphorelay response regulator activity"/>
    <property type="evidence" value="ECO:0007669"/>
    <property type="project" value="TreeGrafter"/>
</dbReference>
<keyword evidence="3" id="KW-0805">Transcription regulation</keyword>
<dbReference type="Pfam" id="PF00072">
    <property type="entry name" value="Response_reg"/>
    <property type="match status" value="1"/>
</dbReference>
<feature type="DNA-binding region" description="OmpR/PhoB-type" evidence="7">
    <location>
        <begin position="126"/>
        <end position="226"/>
    </location>
</feature>
<dbReference type="PANTHER" id="PTHR48111">
    <property type="entry name" value="REGULATOR OF RPOS"/>
    <property type="match status" value="1"/>
</dbReference>
<dbReference type="PROSITE" id="PS51755">
    <property type="entry name" value="OMPR_PHOB"/>
    <property type="match status" value="1"/>
</dbReference>